<dbReference type="Proteomes" id="UP000886520">
    <property type="component" value="Chromosome 14"/>
</dbReference>
<keyword evidence="2" id="KW-1185">Reference proteome</keyword>
<comment type="caution">
    <text evidence="1">The sequence shown here is derived from an EMBL/GenBank/DDBJ whole genome shotgun (WGS) entry which is preliminary data.</text>
</comment>
<protein>
    <submittedName>
        <fullName evidence="1">Uncharacterized protein</fullName>
    </submittedName>
</protein>
<proteinExistence type="predicted"/>
<dbReference type="EMBL" id="JABFUD020000014">
    <property type="protein sequence ID" value="KAI5070645.1"/>
    <property type="molecule type" value="Genomic_DNA"/>
</dbReference>
<evidence type="ECO:0000313" key="2">
    <source>
        <dbReference type="Proteomes" id="UP000886520"/>
    </source>
</evidence>
<reference evidence="1" key="1">
    <citation type="submission" date="2021-01" db="EMBL/GenBank/DDBJ databases">
        <title>Adiantum capillus-veneris genome.</title>
        <authorList>
            <person name="Fang Y."/>
            <person name="Liao Q."/>
        </authorList>
    </citation>
    <scope>NUCLEOTIDE SEQUENCE</scope>
    <source>
        <strain evidence="1">H3</strain>
        <tissue evidence="1">Leaf</tissue>
    </source>
</reference>
<gene>
    <name evidence="1" type="ORF">GOP47_0014988</name>
</gene>
<dbReference type="AlphaFoldDB" id="A0A9D4ZES0"/>
<accession>A0A9D4ZES0</accession>
<sequence length="147" mass="16417">MRRPRFKHVAPMDSTAPSWLRSTLFIRCAACTNTHESKLNSASSDQRCGAHECAAQAHTMGSSLQQLLQTERSTSTDIIPLHQHLELEFSANAAGARESTSALQDCKCVDINVCCNTLGSTMKRRVNSRLKQWNELGRHSKRKLHVI</sequence>
<evidence type="ECO:0000313" key="1">
    <source>
        <dbReference type="EMBL" id="KAI5070645.1"/>
    </source>
</evidence>
<organism evidence="1 2">
    <name type="scientific">Adiantum capillus-veneris</name>
    <name type="common">Maidenhair fern</name>
    <dbReference type="NCBI Taxonomy" id="13818"/>
    <lineage>
        <taxon>Eukaryota</taxon>
        <taxon>Viridiplantae</taxon>
        <taxon>Streptophyta</taxon>
        <taxon>Embryophyta</taxon>
        <taxon>Tracheophyta</taxon>
        <taxon>Polypodiopsida</taxon>
        <taxon>Polypodiidae</taxon>
        <taxon>Polypodiales</taxon>
        <taxon>Pteridineae</taxon>
        <taxon>Pteridaceae</taxon>
        <taxon>Vittarioideae</taxon>
        <taxon>Adiantum</taxon>
    </lineage>
</organism>
<name>A0A9D4ZES0_ADICA</name>